<feature type="signal peptide" evidence="1">
    <location>
        <begin position="1"/>
        <end position="26"/>
    </location>
</feature>
<dbReference type="Proteomes" id="UP000572072">
    <property type="component" value="Unassembled WGS sequence"/>
</dbReference>
<evidence type="ECO:0000256" key="1">
    <source>
        <dbReference type="SAM" id="SignalP"/>
    </source>
</evidence>
<dbReference type="PANTHER" id="PTHR11102:SF160">
    <property type="entry name" value="ERAD-ASSOCIATED E3 UBIQUITIN-PROTEIN LIGASE COMPONENT HRD3"/>
    <property type="match status" value="1"/>
</dbReference>
<keyword evidence="1" id="KW-0732">Signal</keyword>
<proteinExistence type="predicted"/>
<dbReference type="InterPro" id="IPR011990">
    <property type="entry name" value="TPR-like_helical_dom_sf"/>
</dbReference>
<dbReference type="PANTHER" id="PTHR11102">
    <property type="entry name" value="SEL-1-LIKE PROTEIN"/>
    <property type="match status" value="1"/>
</dbReference>
<dbReference type="SUPFAM" id="SSF81901">
    <property type="entry name" value="HCP-like"/>
    <property type="match status" value="1"/>
</dbReference>
<sequence length="323" mass="36519">MLRFFHIKGQILVGLLCLAPISITHANTQNTSPSMASAQQYMNANELDQAYLIYSKHGELGDPLAQFTLGLFHENGWGKLASDMTQACYYFYEASKQHIPQALKKIGDCIASQTLSLQIKKESHPNYWYKKAYENGIYEAACDLGRLYLGSDWQGFDLDEAIRWCHLAAEKKALNAQITLGDIYASRTLPSYNIEKAEFWYQQAVNGGSGIAAFKLAKLYLSLAQNAEHPEKFYRHATLMMEQASSLKHAAAYSRTAVLYWNEAQLSEGEQASERLAKSYVWAKVAYRDNPTTTNALNLQTIQSVVPKTWIKELDDKVEQFLE</sequence>
<dbReference type="InterPro" id="IPR006597">
    <property type="entry name" value="Sel1-like"/>
</dbReference>
<gene>
    <name evidence="2" type="ORF">F0262_23310</name>
</gene>
<dbReference type="Pfam" id="PF08238">
    <property type="entry name" value="Sel1"/>
    <property type="match status" value="4"/>
</dbReference>
<protein>
    <submittedName>
        <fullName evidence="2">Sel1 repeat family protein</fullName>
    </submittedName>
</protein>
<name>A0A7Y3ZDA4_9VIBR</name>
<accession>A0A7Y3ZDA4</accession>
<dbReference type="RefSeq" id="WP_171359251.1">
    <property type="nucleotide sequence ID" value="NZ_VTYN01000043.1"/>
</dbReference>
<dbReference type="InterPro" id="IPR050767">
    <property type="entry name" value="Sel1_AlgK"/>
</dbReference>
<dbReference type="AlphaFoldDB" id="A0A7Y3ZDA4"/>
<comment type="caution">
    <text evidence="2">The sequence shown here is derived from an EMBL/GenBank/DDBJ whole genome shotgun (WGS) entry which is preliminary data.</text>
</comment>
<feature type="chain" id="PRO_5030660850" evidence="1">
    <location>
        <begin position="27"/>
        <end position="323"/>
    </location>
</feature>
<evidence type="ECO:0000313" key="3">
    <source>
        <dbReference type="Proteomes" id="UP000572072"/>
    </source>
</evidence>
<dbReference type="Gene3D" id="1.25.40.10">
    <property type="entry name" value="Tetratricopeptide repeat domain"/>
    <property type="match status" value="1"/>
</dbReference>
<reference evidence="2 3" key="1">
    <citation type="submission" date="2019-08" db="EMBL/GenBank/DDBJ databases">
        <title>Draft genome sequencing and comparative genomics of hatchery-associated Vibrios.</title>
        <authorList>
            <person name="Kehlet-Delgado H."/>
            <person name="Mueller R.S."/>
        </authorList>
    </citation>
    <scope>NUCLEOTIDE SEQUENCE [LARGE SCALE GENOMIC DNA]</scope>
    <source>
        <strain evidence="2 3">00-78-3</strain>
    </source>
</reference>
<dbReference type="EMBL" id="VTYN01000043">
    <property type="protein sequence ID" value="NOH50954.1"/>
    <property type="molecule type" value="Genomic_DNA"/>
</dbReference>
<dbReference type="SMART" id="SM00671">
    <property type="entry name" value="SEL1"/>
    <property type="match status" value="3"/>
</dbReference>
<organism evidence="2 3">
    <name type="scientific">Vibrio rotiferianus</name>
    <dbReference type="NCBI Taxonomy" id="190895"/>
    <lineage>
        <taxon>Bacteria</taxon>
        <taxon>Pseudomonadati</taxon>
        <taxon>Pseudomonadota</taxon>
        <taxon>Gammaproteobacteria</taxon>
        <taxon>Vibrionales</taxon>
        <taxon>Vibrionaceae</taxon>
        <taxon>Vibrio</taxon>
    </lineage>
</organism>
<evidence type="ECO:0000313" key="2">
    <source>
        <dbReference type="EMBL" id="NOH50954.1"/>
    </source>
</evidence>